<feature type="domain" description="HTH gntR-type" evidence="4">
    <location>
        <begin position="11"/>
        <end position="78"/>
    </location>
</feature>
<dbReference type="Pfam" id="PF00392">
    <property type="entry name" value="GntR"/>
    <property type="match status" value="1"/>
</dbReference>
<name>A0A2A3YSF0_BREAU</name>
<dbReference type="InterPro" id="IPR036390">
    <property type="entry name" value="WH_DNA-bd_sf"/>
</dbReference>
<evidence type="ECO:0000313" key="5">
    <source>
        <dbReference type="EMBL" id="PCC42722.1"/>
    </source>
</evidence>
<dbReference type="Pfam" id="PF07729">
    <property type="entry name" value="FCD"/>
    <property type="match status" value="1"/>
</dbReference>
<evidence type="ECO:0000256" key="1">
    <source>
        <dbReference type="ARBA" id="ARBA00023015"/>
    </source>
</evidence>
<dbReference type="InterPro" id="IPR000524">
    <property type="entry name" value="Tscrpt_reg_HTH_GntR"/>
</dbReference>
<evidence type="ECO:0000313" key="8">
    <source>
        <dbReference type="Proteomes" id="UP000218620"/>
    </source>
</evidence>
<dbReference type="InterPro" id="IPR008920">
    <property type="entry name" value="TF_FadR/GntR_C"/>
</dbReference>
<dbReference type="InterPro" id="IPR036388">
    <property type="entry name" value="WH-like_DNA-bd_sf"/>
</dbReference>
<protein>
    <recommendedName>
        <fullName evidence="4">HTH gntR-type domain-containing protein</fullName>
    </recommendedName>
</protein>
<dbReference type="CDD" id="cd07377">
    <property type="entry name" value="WHTH_GntR"/>
    <property type="match status" value="1"/>
</dbReference>
<dbReference type="Gene3D" id="1.20.120.530">
    <property type="entry name" value="GntR ligand-binding domain-like"/>
    <property type="match status" value="1"/>
</dbReference>
<dbReference type="SMART" id="SM00895">
    <property type="entry name" value="FCD"/>
    <property type="match status" value="1"/>
</dbReference>
<evidence type="ECO:0000259" key="4">
    <source>
        <dbReference type="PROSITE" id="PS50949"/>
    </source>
</evidence>
<dbReference type="PANTHER" id="PTHR43537">
    <property type="entry name" value="TRANSCRIPTIONAL REGULATOR, GNTR FAMILY"/>
    <property type="match status" value="1"/>
</dbReference>
<dbReference type="SUPFAM" id="SSF46785">
    <property type="entry name" value="Winged helix' DNA-binding domain"/>
    <property type="match status" value="1"/>
</dbReference>
<dbReference type="PROSITE" id="PS50949">
    <property type="entry name" value="HTH_GNTR"/>
    <property type="match status" value="1"/>
</dbReference>
<dbReference type="PANTHER" id="PTHR43537:SF24">
    <property type="entry name" value="GLUCONATE OPERON TRANSCRIPTIONAL REPRESSOR"/>
    <property type="match status" value="1"/>
</dbReference>
<dbReference type="EMBL" id="NRGQ01000013">
    <property type="protein sequence ID" value="PCC42722.1"/>
    <property type="molecule type" value="Genomic_DNA"/>
</dbReference>
<reference evidence="7 8" key="1">
    <citation type="journal article" date="2017" name="Elife">
        <title>Extensive horizontal gene transfer in cheese-associated bacteria.</title>
        <authorList>
            <person name="Bonham K.S."/>
            <person name="Wolfe B.E."/>
            <person name="Dutton R.J."/>
        </authorList>
    </citation>
    <scope>NUCLEOTIDE SEQUENCE [LARGE SCALE GENOMIC DNA]</scope>
    <source>
        <strain evidence="6 7">947_7</strain>
        <strain evidence="5 8">962_8</strain>
    </source>
</reference>
<evidence type="ECO:0000256" key="2">
    <source>
        <dbReference type="ARBA" id="ARBA00023125"/>
    </source>
</evidence>
<dbReference type="GO" id="GO:0003700">
    <property type="term" value="F:DNA-binding transcription factor activity"/>
    <property type="evidence" value="ECO:0007669"/>
    <property type="project" value="InterPro"/>
</dbReference>
<evidence type="ECO:0000256" key="3">
    <source>
        <dbReference type="ARBA" id="ARBA00023163"/>
    </source>
</evidence>
<dbReference type="EMBL" id="NRGP01000011">
    <property type="protein sequence ID" value="PCC46945.1"/>
    <property type="molecule type" value="Genomic_DNA"/>
</dbReference>
<dbReference type="InterPro" id="IPR011711">
    <property type="entry name" value="GntR_C"/>
</dbReference>
<evidence type="ECO:0000313" key="7">
    <source>
        <dbReference type="Proteomes" id="UP000217564"/>
    </source>
</evidence>
<proteinExistence type="predicted"/>
<keyword evidence="1" id="KW-0805">Transcription regulation</keyword>
<dbReference type="Proteomes" id="UP000218620">
    <property type="component" value="Unassembled WGS sequence"/>
</dbReference>
<accession>A0A368MC81</accession>
<dbReference type="Proteomes" id="UP000217564">
    <property type="component" value="Unassembled WGS sequence"/>
</dbReference>
<comment type="caution">
    <text evidence="5">The sequence shown here is derived from an EMBL/GenBank/DDBJ whole genome shotgun (WGS) entry which is preliminary data.</text>
</comment>
<keyword evidence="3" id="KW-0804">Transcription</keyword>
<organism evidence="5 8">
    <name type="scientific">Brevibacterium aurantiacum</name>
    <dbReference type="NCBI Taxonomy" id="273384"/>
    <lineage>
        <taxon>Bacteria</taxon>
        <taxon>Bacillati</taxon>
        <taxon>Actinomycetota</taxon>
        <taxon>Actinomycetes</taxon>
        <taxon>Micrococcales</taxon>
        <taxon>Brevibacteriaceae</taxon>
        <taxon>Brevibacterium</taxon>
    </lineage>
</organism>
<keyword evidence="2" id="KW-0238">DNA-binding</keyword>
<accession>A0A2A3YSF0</accession>
<dbReference type="SUPFAM" id="SSF48008">
    <property type="entry name" value="GntR ligand-binding domain-like"/>
    <property type="match status" value="1"/>
</dbReference>
<dbReference type="AlphaFoldDB" id="A0A2A3YSF0"/>
<dbReference type="PRINTS" id="PR00035">
    <property type="entry name" value="HTHGNTR"/>
</dbReference>
<evidence type="ECO:0000313" key="6">
    <source>
        <dbReference type="EMBL" id="PCC46945.1"/>
    </source>
</evidence>
<sequence>MGEDRTVTHDQAASARIAAELRSRIIQGVLVPGTRIRQEEIAEEFGVSRLPIRETLRILESSGLVTLVASTGAWVSALDLDECREIYLMRERLEPLLLRMAMPSHTAESFIEFEASAQRVEAATSPGEFLERDHDFHRALMAGPTTIRLHDTVDHLWNLTHYYRRQLLAPNAVTRRSRREDIFAEHRMILRAVIDGDVESAEAMLALHIRHTRKLVELYPEIFTHGGAGGPGSSR</sequence>
<dbReference type="Gene3D" id="1.10.10.10">
    <property type="entry name" value="Winged helix-like DNA-binding domain superfamily/Winged helix DNA-binding domain"/>
    <property type="match status" value="1"/>
</dbReference>
<dbReference type="SMART" id="SM00345">
    <property type="entry name" value="HTH_GNTR"/>
    <property type="match status" value="1"/>
</dbReference>
<gene>
    <name evidence="6" type="ORF">CIK64_07530</name>
    <name evidence="5" type="ORF">CIK65_10790</name>
</gene>
<dbReference type="GO" id="GO:0003677">
    <property type="term" value="F:DNA binding"/>
    <property type="evidence" value="ECO:0007669"/>
    <property type="project" value="UniProtKB-KW"/>
</dbReference>